<comment type="caution">
    <text evidence="2">The sequence shown here is derived from an EMBL/GenBank/DDBJ whole genome shotgun (WGS) entry which is preliminary data.</text>
</comment>
<evidence type="ECO:0000256" key="1">
    <source>
        <dbReference type="SAM" id="MobiDB-lite"/>
    </source>
</evidence>
<gene>
    <name evidence="2" type="ORF">B7463_g3661</name>
</gene>
<dbReference type="EMBL" id="NCSJ02000050">
    <property type="protein sequence ID" value="RFU32683.1"/>
    <property type="molecule type" value="Genomic_DNA"/>
</dbReference>
<dbReference type="OMA" id="HAWNCTC"/>
<proteinExistence type="predicted"/>
<dbReference type="OrthoDB" id="74545at2759"/>
<accession>A0A3E2HHQ6</accession>
<keyword evidence="3" id="KW-1185">Reference proteome</keyword>
<evidence type="ECO:0000313" key="3">
    <source>
        <dbReference type="Proteomes" id="UP000258309"/>
    </source>
</evidence>
<feature type="non-terminal residue" evidence="2">
    <location>
        <position position="289"/>
    </location>
</feature>
<name>A0A3E2HHQ6_SCYLI</name>
<organism evidence="2 3">
    <name type="scientific">Scytalidium lignicola</name>
    <name type="common">Hyphomycete</name>
    <dbReference type="NCBI Taxonomy" id="5539"/>
    <lineage>
        <taxon>Eukaryota</taxon>
        <taxon>Fungi</taxon>
        <taxon>Dikarya</taxon>
        <taxon>Ascomycota</taxon>
        <taxon>Pezizomycotina</taxon>
        <taxon>Leotiomycetes</taxon>
        <taxon>Leotiomycetes incertae sedis</taxon>
        <taxon>Scytalidium</taxon>
    </lineage>
</organism>
<reference evidence="2 3" key="1">
    <citation type="submission" date="2018-05" db="EMBL/GenBank/DDBJ databases">
        <title>Draft genome sequence of Scytalidium lignicola DSM 105466, a ubiquitous saprotrophic fungus.</title>
        <authorList>
            <person name="Buettner E."/>
            <person name="Gebauer A.M."/>
            <person name="Hofrichter M."/>
            <person name="Liers C."/>
            <person name="Kellner H."/>
        </authorList>
    </citation>
    <scope>NUCLEOTIDE SEQUENCE [LARGE SCALE GENOMIC DNA]</scope>
    <source>
        <strain evidence="2 3">DSM 105466</strain>
    </source>
</reference>
<sequence length="289" mass="31473">MESSPLPTPRHILTSIINTLTSTPIPDPSNEAESATNPLNFLPPSHRALLATLHVLIPPPTLLQALDLLDRRLVTRITPVLLEPRDTSPEKSTVINPNVGPLSRGQTQRNEGEAGSDTLISPSGTAELPTDEEEQQLAPQPQIEKRRPYPPQKIYQVQSSVPPKSRFSATSTGAGTRTYTVHLEVWNCNCAAFAFAAFPAGGDGLSFTPREVDSDGLLGDRWESSGERDEEREWEFGGLSLDGGEEQGVPCCKHLLACVLAERWEALLGRFVNHREVSLEEMAGLAVGE</sequence>
<feature type="region of interest" description="Disordered" evidence="1">
    <location>
        <begin position="84"/>
        <end position="149"/>
    </location>
</feature>
<protein>
    <recommendedName>
        <fullName evidence="4">SWIM-type domain-containing protein</fullName>
    </recommendedName>
</protein>
<evidence type="ECO:0000313" key="2">
    <source>
        <dbReference type="EMBL" id="RFU32683.1"/>
    </source>
</evidence>
<dbReference type="AlphaFoldDB" id="A0A3E2HHQ6"/>
<dbReference type="STRING" id="5539.A0A3E2HHQ6"/>
<evidence type="ECO:0008006" key="4">
    <source>
        <dbReference type="Google" id="ProtNLM"/>
    </source>
</evidence>
<feature type="non-terminal residue" evidence="2">
    <location>
        <position position="1"/>
    </location>
</feature>
<dbReference type="Proteomes" id="UP000258309">
    <property type="component" value="Unassembled WGS sequence"/>
</dbReference>